<keyword evidence="3" id="KW-0699">rRNA-binding</keyword>
<dbReference type="PROSITE" id="PS51721">
    <property type="entry name" value="G_CP"/>
    <property type="match status" value="1"/>
</dbReference>
<dbReference type="Gene3D" id="3.40.50.300">
    <property type="entry name" value="P-loop containing nucleotide triphosphate hydrolases"/>
    <property type="match status" value="1"/>
</dbReference>
<dbReference type="SUPFAM" id="SSF52540">
    <property type="entry name" value="P-loop containing nucleoside triphosphate hydrolases"/>
    <property type="match status" value="1"/>
</dbReference>
<keyword evidence="3" id="KW-0963">Cytoplasm</keyword>
<name>A0A1U7HFN0_9CYAN</name>
<evidence type="ECO:0000256" key="2">
    <source>
        <dbReference type="ARBA" id="ARBA00023134"/>
    </source>
</evidence>
<evidence type="ECO:0000313" key="7">
    <source>
        <dbReference type="EMBL" id="OKH22355.1"/>
    </source>
</evidence>
<dbReference type="InterPro" id="IPR030378">
    <property type="entry name" value="G_CP_dom"/>
</dbReference>
<keyword evidence="1 3" id="KW-0547">Nucleotide-binding</keyword>
<dbReference type="SUPFAM" id="SSF50249">
    <property type="entry name" value="Nucleic acid-binding proteins"/>
    <property type="match status" value="1"/>
</dbReference>
<sequence>MVTQTQNSSGLLGTVVAVQANFYRVRLERPEGENSPQYLLCTRRTRLKKIGQQVMVGDRVAIEEPDYADERGAIAEVFPRKTELNRPPVANADQILLIFALEEPSLDAWQLSRFLVKAESTGLDLCLCLNKTDLVAKAQQQSWEERLGEWGYRPVFISIAANSGLEQLLDRLKNKITILAGPSGVGKSSLINKLIPSVKQRVSQVSGKLQKGRHTTRHVELFELPDGGLLADTPGFNQPDLDCDPAQLAQYFPEARMRLAQGNCQFNDCLHRNEPNCAVRGNWERYEHYLRFLEEAIARQEAIQQTRDEESTVKLKIKASGQHQYEPKLETKRYRRRSRREKHQALQDLYDSQSIEKLYEELEDY</sequence>
<dbReference type="AlphaFoldDB" id="A0A1U7HFN0"/>
<dbReference type="GO" id="GO:0005737">
    <property type="term" value="C:cytoplasm"/>
    <property type="evidence" value="ECO:0007669"/>
    <property type="project" value="UniProtKB-SubCell"/>
</dbReference>
<dbReference type="CDD" id="cd01854">
    <property type="entry name" value="YjeQ_EngC"/>
    <property type="match status" value="1"/>
</dbReference>
<feature type="binding site" evidence="3">
    <location>
        <begin position="130"/>
        <end position="133"/>
    </location>
    <ligand>
        <name>GTP</name>
        <dbReference type="ChEBI" id="CHEBI:37565"/>
    </ligand>
</feature>
<dbReference type="Proteomes" id="UP000186868">
    <property type="component" value="Unassembled WGS sequence"/>
</dbReference>
<dbReference type="Gene3D" id="1.10.40.50">
    <property type="entry name" value="Probable gtpase engc, domain 3"/>
    <property type="match status" value="1"/>
</dbReference>
<organism evidence="7 8">
    <name type="scientific">Hydrococcus rivularis NIES-593</name>
    <dbReference type="NCBI Taxonomy" id="1921803"/>
    <lineage>
        <taxon>Bacteria</taxon>
        <taxon>Bacillati</taxon>
        <taxon>Cyanobacteriota</taxon>
        <taxon>Cyanophyceae</taxon>
        <taxon>Pleurocapsales</taxon>
        <taxon>Hydrococcaceae</taxon>
        <taxon>Hydrococcus</taxon>
    </lineage>
</organism>
<accession>A0A1U7HFN0</accession>
<proteinExistence type="inferred from homology"/>
<comment type="cofactor">
    <cofactor evidence="3">
        <name>Zn(2+)</name>
        <dbReference type="ChEBI" id="CHEBI:29105"/>
    </cofactor>
    <text evidence="3">Binds 1 zinc ion per subunit.</text>
</comment>
<keyword evidence="3" id="KW-0862">Zinc</keyword>
<keyword evidence="3" id="KW-0479">Metal-binding</keyword>
<comment type="function">
    <text evidence="3">One of several proteins that assist in the late maturation steps of the functional core of the 30S ribosomal subunit. Helps release RbfA from mature subunits. May play a role in the assembly of ribosomal proteins into the subunit. Circularly permuted GTPase that catalyzes slow GTP hydrolysis, GTPase activity is stimulated by the 30S ribosomal subunit.</text>
</comment>
<keyword evidence="2 3" id="KW-0342">GTP-binding</keyword>
<comment type="similarity">
    <text evidence="3">Belongs to the TRAFAC class YlqF/YawG GTPase family. RsgA subfamily.</text>
</comment>
<dbReference type="InterPro" id="IPR004881">
    <property type="entry name" value="Ribosome_biogen_GTPase_RsgA"/>
</dbReference>
<feature type="binding site" evidence="3">
    <location>
        <position position="271"/>
    </location>
    <ligand>
        <name>Zn(2+)</name>
        <dbReference type="ChEBI" id="CHEBI:29105"/>
    </ligand>
</feature>
<evidence type="ECO:0000256" key="1">
    <source>
        <dbReference type="ARBA" id="ARBA00022741"/>
    </source>
</evidence>
<dbReference type="GO" id="GO:0042274">
    <property type="term" value="P:ribosomal small subunit biogenesis"/>
    <property type="evidence" value="ECO:0007669"/>
    <property type="project" value="UniProtKB-UniRule"/>
</dbReference>
<feature type="compositionally biased region" description="Basic residues" evidence="4">
    <location>
        <begin position="333"/>
        <end position="342"/>
    </location>
</feature>
<evidence type="ECO:0000259" key="5">
    <source>
        <dbReference type="PROSITE" id="PS50936"/>
    </source>
</evidence>
<keyword evidence="3" id="KW-0378">Hydrolase</keyword>
<dbReference type="RefSeq" id="WP_073599962.1">
    <property type="nucleotide sequence ID" value="NZ_MRCB01000014.1"/>
</dbReference>
<dbReference type="EMBL" id="MRCB01000014">
    <property type="protein sequence ID" value="OKH22355.1"/>
    <property type="molecule type" value="Genomic_DNA"/>
</dbReference>
<dbReference type="InterPro" id="IPR027417">
    <property type="entry name" value="P-loop_NTPase"/>
</dbReference>
<dbReference type="GO" id="GO:0003924">
    <property type="term" value="F:GTPase activity"/>
    <property type="evidence" value="ECO:0007669"/>
    <property type="project" value="UniProtKB-UniRule"/>
</dbReference>
<feature type="binding site" evidence="3">
    <location>
        <position position="269"/>
    </location>
    <ligand>
        <name>Zn(2+)</name>
        <dbReference type="ChEBI" id="CHEBI:29105"/>
    </ligand>
</feature>
<keyword evidence="3" id="KW-0694">RNA-binding</keyword>
<dbReference type="GO" id="GO:0019843">
    <property type="term" value="F:rRNA binding"/>
    <property type="evidence" value="ECO:0007669"/>
    <property type="project" value="UniProtKB-KW"/>
</dbReference>
<dbReference type="NCBIfam" id="TIGR00157">
    <property type="entry name" value="ribosome small subunit-dependent GTPase A"/>
    <property type="match status" value="1"/>
</dbReference>
<evidence type="ECO:0000313" key="8">
    <source>
        <dbReference type="Proteomes" id="UP000186868"/>
    </source>
</evidence>
<dbReference type="PROSITE" id="PS50936">
    <property type="entry name" value="ENGC_GTPASE"/>
    <property type="match status" value="1"/>
</dbReference>
<dbReference type="NCBIfam" id="NF008932">
    <property type="entry name" value="PRK12289.1"/>
    <property type="match status" value="1"/>
</dbReference>
<dbReference type="Gene3D" id="2.40.50.140">
    <property type="entry name" value="Nucleic acid-binding proteins"/>
    <property type="match status" value="1"/>
</dbReference>
<gene>
    <name evidence="3" type="primary">rsgA</name>
    <name evidence="7" type="ORF">NIES593_12835</name>
</gene>
<dbReference type="InterPro" id="IPR012340">
    <property type="entry name" value="NA-bd_OB-fold"/>
</dbReference>
<comment type="caution">
    <text evidence="7">The sequence shown here is derived from an EMBL/GenBank/DDBJ whole genome shotgun (WGS) entry which is preliminary data.</text>
</comment>
<dbReference type="InterPro" id="IPR010914">
    <property type="entry name" value="RsgA_GTPase_dom"/>
</dbReference>
<dbReference type="PANTHER" id="PTHR32120:SF11">
    <property type="entry name" value="SMALL RIBOSOMAL SUBUNIT BIOGENESIS GTPASE RSGA 1, MITOCHONDRIAL-RELATED"/>
    <property type="match status" value="1"/>
</dbReference>
<feature type="binding site" evidence="3">
    <location>
        <position position="277"/>
    </location>
    <ligand>
        <name>Zn(2+)</name>
        <dbReference type="ChEBI" id="CHEBI:29105"/>
    </ligand>
</feature>
<dbReference type="EC" id="3.6.1.-" evidence="3"/>
<evidence type="ECO:0000256" key="4">
    <source>
        <dbReference type="SAM" id="MobiDB-lite"/>
    </source>
</evidence>
<dbReference type="PANTHER" id="PTHR32120">
    <property type="entry name" value="SMALL RIBOSOMAL SUBUNIT BIOGENESIS GTPASE RSGA"/>
    <property type="match status" value="1"/>
</dbReference>
<protein>
    <recommendedName>
        <fullName evidence="3">Small ribosomal subunit biogenesis GTPase RsgA</fullName>
        <ecNumber evidence="3">3.6.1.-</ecNumber>
    </recommendedName>
</protein>
<feature type="binding site" evidence="3">
    <location>
        <position position="264"/>
    </location>
    <ligand>
        <name>Zn(2+)</name>
        <dbReference type="ChEBI" id="CHEBI:29105"/>
    </ligand>
</feature>
<dbReference type="STRING" id="1921803.NIES593_12835"/>
<feature type="domain" description="CP-type G" evidence="6">
    <location>
        <begin position="81"/>
        <end position="239"/>
    </location>
</feature>
<feature type="region of interest" description="Disordered" evidence="4">
    <location>
        <begin position="318"/>
        <end position="346"/>
    </location>
</feature>
<dbReference type="Pfam" id="PF03193">
    <property type="entry name" value="RsgA_GTPase"/>
    <property type="match status" value="1"/>
</dbReference>
<dbReference type="GO" id="GO:0046872">
    <property type="term" value="F:metal ion binding"/>
    <property type="evidence" value="ECO:0007669"/>
    <property type="project" value="UniProtKB-KW"/>
</dbReference>
<reference evidence="7 8" key="1">
    <citation type="submission" date="2016-11" db="EMBL/GenBank/DDBJ databases">
        <title>Draft Genome Sequences of Nine Cyanobacterial Strains from Diverse Habitats.</title>
        <authorList>
            <person name="Zhu T."/>
            <person name="Hou S."/>
            <person name="Lu X."/>
            <person name="Hess W.R."/>
        </authorList>
    </citation>
    <scope>NUCLEOTIDE SEQUENCE [LARGE SCALE GENOMIC DNA]</scope>
    <source>
        <strain evidence="7 8">NIES-593</strain>
    </source>
</reference>
<comment type="subcellular location">
    <subcellularLocation>
        <location evidence="3">Cytoplasm</location>
    </subcellularLocation>
</comment>
<evidence type="ECO:0000256" key="3">
    <source>
        <dbReference type="HAMAP-Rule" id="MF_01820"/>
    </source>
</evidence>
<keyword evidence="8" id="KW-1185">Reference proteome</keyword>
<comment type="subunit">
    <text evidence="3">Monomer. Associates with 30S ribosomal subunit, binds 16S rRNA.</text>
</comment>
<evidence type="ECO:0000259" key="6">
    <source>
        <dbReference type="PROSITE" id="PS51721"/>
    </source>
</evidence>
<feature type="binding site" evidence="3">
    <location>
        <begin position="181"/>
        <end position="189"/>
    </location>
    <ligand>
        <name>GTP</name>
        <dbReference type="ChEBI" id="CHEBI:37565"/>
    </ligand>
</feature>
<dbReference type="GO" id="GO:0005525">
    <property type="term" value="F:GTP binding"/>
    <property type="evidence" value="ECO:0007669"/>
    <property type="project" value="UniProtKB-UniRule"/>
</dbReference>
<keyword evidence="3" id="KW-0690">Ribosome biogenesis</keyword>
<feature type="domain" description="EngC GTPase" evidence="5">
    <location>
        <begin position="90"/>
        <end position="237"/>
    </location>
</feature>
<dbReference type="HAMAP" id="MF_01820">
    <property type="entry name" value="GTPase_RsgA"/>
    <property type="match status" value="1"/>
</dbReference>